<feature type="region of interest" description="Disordered" evidence="2">
    <location>
        <begin position="274"/>
        <end position="304"/>
    </location>
</feature>
<name>A0A0D7AJ65_9AGAR</name>
<dbReference type="AlphaFoldDB" id="A0A0D7AJ65"/>
<dbReference type="InterPro" id="IPR004000">
    <property type="entry name" value="Actin"/>
</dbReference>
<dbReference type="Proteomes" id="UP000054144">
    <property type="component" value="Unassembled WGS sequence"/>
</dbReference>
<dbReference type="SMART" id="SM00268">
    <property type="entry name" value="ACTIN"/>
    <property type="match status" value="1"/>
</dbReference>
<evidence type="ECO:0000256" key="2">
    <source>
        <dbReference type="SAM" id="MobiDB-lite"/>
    </source>
</evidence>
<reference evidence="3 4" key="1">
    <citation type="journal article" date="2015" name="Fungal Genet. Biol.">
        <title>Evolution of novel wood decay mechanisms in Agaricales revealed by the genome sequences of Fistulina hepatica and Cylindrobasidium torrendii.</title>
        <authorList>
            <person name="Floudas D."/>
            <person name="Held B.W."/>
            <person name="Riley R."/>
            <person name="Nagy L.G."/>
            <person name="Koehler G."/>
            <person name="Ransdell A.S."/>
            <person name="Younus H."/>
            <person name="Chow J."/>
            <person name="Chiniquy J."/>
            <person name="Lipzen A."/>
            <person name="Tritt A."/>
            <person name="Sun H."/>
            <person name="Haridas S."/>
            <person name="LaButti K."/>
            <person name="Ohm R.A."/>
            <person name="Kues U."/>
            <person name="Blanchette R.A."/>
            <person name="Grigoriev I.V."/>
            <person name="Minto R.E."/>
            <person name="Hibbett D.S."/>
        </authorList>
    </citation>
    <scope>NUCLEOTIDE SEQUENCE [LARGE SCALE GENOMIC DNA]</scope>
    <source>
        <strain evidence="3 4">ATCC 64428</strain>
    </source>
</reference>
<dbReference type="Pfam" id="PF00022">
    <property type="entry name" value="Actin"/>
    <property type="match status" value="1"/>
</dbReference>
<accession>A0A0D7AJ65</accession>
<feature type="compositionally biased region" description="Polar residues" evidence="2">
    <location>
        <begin position="294"/>
        <end position="304"/>
    </location>
</feature>
<sequence>MSSSSRQHHSSSSYASTSSLYVPTTPVRSSHAAIQPTPHFSSTRRHSLYGAEDRIVIDPGSRIWKAGFSGEGKPRAVFYAGGSSKEPLWTLKRSADAIEHEEEDRNLFIAIRNHLRRVFHDCLLTDPRARKVIIIEHPLLPNCVKEMMAAALFDNLQVPSLSFACSHLSALISTGRITGLVVDCGYLESTALPIFAGRPMFSNIRTSPLAGARLNDHIRALLLLFGTYIPPPTSLSAAVNVPTANRSTRVPREILTESLIEDIKTRCCFVGDPLSTEDDTHADDPMSGDEPGGQSESNFSRTTGFDSVTTGFESNISSQHLASTISSSPTPDLSSDFSVISLPGGADSRPPPADYLEALAALYTRHSTASELRIPVTPPVAQQHGTGLGHLVLPGWIRERAAEMLFEGGDVDERSLPELILDALLAAPVDLRRTLASQVLISGGSAMLPGFLPRLHAEILRGLRLPPSPSRPSRPRRFVHEREKLPIPAYDPYSPLRPLAPYIAILNNPSPPQRARQQTGKAPAFTPAAMAWIGGSLAGALKIGGAEIMRERWDEASQWEEQAAAEEEDDDGVMTTDVPRSLLLPDWTRPPLPVGAPHAPRAHPPESVEPPPESNVQSPPQPTPIGA</sequence>
<organism evidence="3 4">
    <name type="scientific">Fistulina hepatica ATCC 64428</name>
    <dbReference type="NCBI Taxonomy" id="1128425"/>
    <lineage>
        <taxon>Eukaryota</taxon>
        <taxon>Fungi</taxon>
        <taxon>Dikarya</taxon>
        <taxon>Basidiomycota</taxon>
        <taxon>Agaricomycotina</taxon>
        <taxon>Agaricomycetes</taxon>
        <taxon>Agaricomycetidae</taxon>
        <taxon>Agaricales</taxon>
        <taxon>Fistulinaceae</taxon>
        <taxon>Fistulina</taxon>
    </lineage>
</organism>
<evidence type="ECO:0000313" key="4">
    <source>
        <dbReference type="Proteomes" id="UP000054144"/>
    </source>
</evidence>
<dbReference type="Gene3D" id="3.30.420.40">
    <property type="match status" value="2"/>
</dbReference>
<comment type="similarity">
    <text evidence="1">Belongs to the actin family.</text>
</comment>
<feature type="region of interest" description="Disordered" evidence="2">
    <location>
        <begin position="553"/>
        <end position="627"/>
    </location>
</feature>
<feature type="compositionally biased region" description="Pro residues" evidence="2">
    <location>
        <begin position="607"/>
        <end position="627"/>
    </location>
</feature>
<dbReference type="OrthoDB" id="337660at2759"/>
<dbReference type="PANTHER" id="PTHR11937">
    <property type="entry name" value="ACTIN"/>
    <property type="match status" value="1"/>
</dbReference>
<gene>
    <name evidence="3" type="ORF">FISHEDRAFT_36567</name>
</gene>
<evidence type="ECO:0000313" key="3">
    <source>
        <dbReference type="EMBL" id="KIY51794.1"/>
    </source>
</evidence>
<proteinExistence type="inferred from homology"/>
<feature type="compositionally biased region" description="Acidic residues" evidence="2">
    <location>
        <begin position="563"/>
        <end position="572"/>
    </location>
</feature>
<protein>
    <submittedName>
        <fullName evidence="3">Actin-like ATPase domain-containing protein</fullName>
    </submittedName>
</protein>
<dbReference type="EMBL" id="KN881648">
    <property type="protein sequence ID" value="KIY51794.1"/>
    <property type="molecule type" value="Genomic_DNA"/>
</dbReference>
<keyword evidence="4" id="KW-1185">Reference proteome</keyword>
<dbReference type="SUPFAM" id="SSF53067">
    <property type="entry name" value="Actin-like ATPase domain"/>
    <property type="match status" value="2"/>
</dbReference>
<evidence type="ECO:0000256" key="1">
    <source>
        <dbReference type="RuleBase" id="RU000487"/>
    </source>
</evidence>
<dbReference type="InterPro" id="IPR043129">
    <property type="entry name" value="ATPase_NBD"/>
</dbReference>
<dbReference type="CDD" id="cd10207">
    <property type="entry name" value="ASKHA_NBD_Arp10"/>
    <property type="match status" value="1"/>
</dbReference>